<organism evidence="1 2">
    <name type="scientific">Trichonephila inaurata madagascariensis</name>
    <dbReference type="NCBI Taxonomy" id="2747483"/>
    <lineage>
        <taxon>Eukaryota</taxon>
        <taxon>Metazoa</taxon>
        <taxon>Ecdysozoa</taxon>
        <taxon>Arthropoda</taxon>
        <taxon>Chelicerata</taxon>
        <taxon>Arachnida</taxon>
        <taxon>Araneae</taxon>
        <taxon>Araneomorphae</taxon>
        <taxon>Entelegynae</taxon>
        <taxon>Araneoidea</taxon>
        <taxon>Nephilidae</taxon>
        <taxon>Trichonephila</taxon>
        <taxon>Trichonephila inaurata</taxon>
    </lineage>
</organism>
<evidence type="ECO:0000313" key="1">
    <source>
        <dbReference type="EMBL" id="GFY70903.1"/>
    </source>
</evidence>
<proteinExistence type="predicted"/>
<dbReference type="EMBL" id="BMAV01018502">
    <property type="protein sequence ID" value="GFY70903.1"/>
    <property type="molecule type" value="Genomic_DNA"/>
</dbReference>
<gene>
    <name evidence="1" type="ORF">TNIN_325751</name>
</gene>
<name>A0A8X6YHP0_9ARAC</name>
<sequence length="92" mass="11013">MRLKKERWIVEEQMRHVQQEHKLRIKAEEQNCLQEVPTQDEMCEEKGEISVDVIQDKDDLNPPQSIVKSKMIMKLKKKRQNCLKENPKNLAE</sequence>
<evidence type="ECO:0000313" key="2">
    <source>
        <dbReference type="Proteomes" id="UP000886998"/>
    </source>
</evidence>
<keyword evidence="2" id="KW-1185">Reference proteome</keyword>
<protein>
    <submittedName>
        <fullName evidence="1">Uncharacterized protein</fullName>
    </submittedName>
</protein>
<dbReference type="Proteomes" id="UP000886998">
    <property type="component" value="Unassembled WGS sequence"/>
</dbReference>
<dbReference type="AlphaFoldDB" id="A0A8X6YHP0"/>
<comment type="caution">
    <text evidence="1">The sequence shown here is derived from an EMBL/GenBank/DDBJ whole genome shotgun (WGS) entry which is preliminary data.</text>
</comment>
<accession>A0A8X6YHP0</accession>
<reference evidence="1" key="1">
    <citation type="submission" date="2020-08" db="EMBL/GenBank/DDBJ databases">
        <title>Multicomponent nature underlies the extraordinary mechanical properties of spider dragline silk.</title>
        <authorList>
            <person name="Kono N."/>
            <person name="Nakamura H."/>
            <person name="Mori M."/>
            <person name="Yoshida Y."/>
            <person name="Ohtoshi R."/>
            <person name="Malay A.D."/>
            <person name="Moran D.A.P."/>
            <person name="Tomita M."/>
            <person name="Numata K."/>
            <person name="Arakawa K."/>
        </authorList>
    </citation>
    <scope>NUCLEOTIDE SEQUENCE</scope>
</reference>